<evidence type="ECO:0000256" key="1">
    <source>
        <dbReference type="SAM" id="Phobius"/>
    </source>
</evidence>
<organism evidence="2 3">
    <name type="scientific">Sphingobium boeckii</name>
    <dbReference type="NCBI Taxonomy" id="1082345"/>
    <lineage>
        <taxon>Bacteria</taxon>
        <taxon>Pseudomonadati</taxon>
        <taxon>Pseudomonadota</taxon>
        <taxon>Alphaproteobacteria</taxon>
        <taxon>Sphingomonadales</taxon>
        <taxon>Sphingomonadaceae</taxon>
        <taxon>Sphingobium</taxon>
    </lineage>
</organism>
<keyword evidence="1" id="KW-0472">Membrane</keyword>
<protein>
    <submittedName>
        <fullName evidence="2">Pilus assembly protein Flp/PilA</fullName>
    </submittedName>
</protein>
<evidence type="ECO:0000313" key="2">
    <source>
        <dbReference type="EMBL" id="MBB5684503.1"/>
    </source>
</evidence>
<dbReference type="Pfam" id="PF04964">
    <property type="entry name" value="Flp_Fap"/>
    <property type="match status" value="1"/>
</dbReference>
<feature type="transmembrane region" description="Helical" evidence="1">
    <location>
        <begin position="21"/>
        <end position="45"/>
    </location>
</feature>
<name>A0A7W9AF42_9SPHN</name>
<dbReference type="AlphaFoldDB" id="A0A7W9AF42"/>
<comment type="caution">
    <text evidence="2">The sequence shown here is derived from an EMBL/GenBank/DDBJ whole genome shotgun (WGS) entry which is preliminary data.</text>
</comment>
<dbReference type="RefSeq" id="WP_184014886.1">
    <property type="nucleotide sequence ID" value="NZ_JACIJC010000001.1"/>
</dbReference>
<keyword evidence="1" id="KW-0812">Transmembrane</keyword>
<dbReference type="Proteomes" id="UP000549617">
    <property type="component" value="Unassembled WGS sequence"/>
</dbReference>
<accession>A0A7W9AF42</accession>
<gene>
    <name evidence="2" type="ORF">FHS49_000494</name>
</gene>
<reference evidence="2 3" key="1">
    <citation type="submission" date="2020-08" db="EMBL/GenBank/DDBJ databases">
        <title>Genomic Encyclopedia of Type Strains, Phase IV (KMG-IV): sequencing the most valuable type-strain genomes for metagenomic binning, comparative biology and taxonomic classification.</title>
        <authorList>
            <person name="Goeker M."/>
        </authorList>
    </citation>
    <scope>NUCLEOTIDE SEQUENCE [LARGE SCALE GENOMIC DNA]</scope>
    <source>
        <strain evidence="2 3">DSM 25079</strain>
    </source>
</reference>
<evidence type="ECO:0000313" key="3">
    <source>
        <dbReference type="Proteomes" id="UP000549617"/>
    </source>
</evidence>
<dbReference type="PROSITE" id="PS51257">
    <property type="entry name" value="PROKAR_LIPOPROTEIN"/>
    <property type="match status" value="1"/>
</dbReference>
<dbReference type="EMBL" id="JACIJC010000001">
    <property type="protein sequence ID" value="MBB5684503.1"/>
    <property type="molecule type" value="Genomic_DNA"/>
</dbReference>
<sequence length="53" mass="5673">MSIIQKLRSNTKGATAIEYGLIVALVSLACTIAFINLGLSLTNIFETLTNAMK</sequence>
<proteinExistence type="predicted"/>
<keyword evidence="3" id="KW-1185">Reference proteome</keyword>
<keyword evidence="1" id="KW-1133">Transmembrane helix</keyword>
<dbReference type="InterPro" id="IPR007047">
    <property type="entry name" value="Flp_Fap"/>
</dbReference>